<dbReference type="GO" id="GO:0030203">
    <property type="term" value="P:glycosaminoglycan metabolic process"/>
    <property type="evidence" value="ECO:0007669"/>
    <property type="project" value="TreeGrafter"/>
</dbReference>
<dbReference type="PANTHER" id="PTHR22600:SF57">
    <property type="entry name" value="BETA-N-ACETYLHEXOSAMINIDASE"/>
    <property type="match status" value="1"/>
</dbReference>
<dbReference type="RefSeq" id="WP_182457624.1">
    <property type="nucleotide sequence ID" value="NZ_CP059732.1"/>
</dbReference>
<feature type="active site" description="Proton donor" evidence="5">
    <location>
        <position position="189"/>
    </location>
</feature>
<evidence type="ECO:0000256" key="1">
    <source>
        <dbReference type="ARBA" id="ARBA00001231"/>
    </source>
</evidence>
<dbReference type="InterPro" id="IPR017853">
    <property type="entry name" value="GH"/>
</dbReference>
<dbReference type="SUPFAM" id="SSF51445">
    <property type="entry name" value="(Trans)glycosidases"/>
    <property type="match status" value="1"/>
</dbReference>
<proteinExistence type="inferred from homology"/>
<dbReference type="PANTHER" id="PTHR22600">
    <property type="entry name" value="BETA-HEXOSAMINIDASE"/>
    <property type="match status" value="1"/>
</dbReference>
<dbReference type="KEGG" id="sfol:H3H32_21170"/>
<dbReference type="Gene3D" id="3.20.20.80">
    <property type="entry name" value="Glycosidases"/>
    <property type="match status" value="1"/>
</dbReference>
<evidence type="ECO:0000313" key="8">
    <source>
        <dbReference type="EMBL" id="QMW00508.1"/>
    </source>
</evidence>
<dbReference type="EMBL" id="CP059732">
    <property type="protein sequence ID" value="QMW00508.1"/>
    <property type="molecule type" value="Genomic_DNA"/>
</dbReference>
<dbReference type="GO" id="GO:0004563">
    <property type="term" value="F:beta-N-acetylhexosaminidase activity"/>
    <property type="evidence" value="ECO:0007669"/>
    <property type="project" value="UniProtKB-EC"/>
</dbReference>
<protein>
    <recommendedName>
        <fullName evidence="3">beta-N-acetylhexosaminidase</fullName>
        <ecNumber evidence="3">3.2.1.52</ecNumber>
    </recommendedName>
</protein>
<evidence type="ECO:0000259" key="7">
    <source>
        <dbReference type="Pfam" id="PF00728"/>
    </source>
</evidence>
<evidence type="ECO:0000256" key="3">
    <source>
        <dbReference type="ARBA" id="ARBA00012663"/>
    </source>
</evidence>
<sequence length="371" mass="42419">MTRLYFLFAFLANLLSCSLAIGQTKIDSLLPIRGFCIAAPQPKQLDTFIKFINEELAPRQVNTLILRVDFNYEFDSHPELRDSIALSKREVKKLVKACRQHNIRLIPQINLLGHQSWANKTTNLLRVYPDFDETPQVKMPEKYVWPNPDGLYCKSYCPLHPGVHGVVFGLVDEICEVFETDAFHAGMDEVFYIGHEKCPRCSGRDNAELFAGEVNLIRNHLAEKNRKLWIWGDRLIDGKTTGIGMWEGSFNNTYRAIDLIAKDVTICDWHYERPDQTAVYFATKGLSVITCPWRKPGFAVTQTQDMIKFRKSVTPVMKERFQGMMQTVWSGAGPFLDEFYGVKVNPDAGEDTASNCFRTLFGEIKRLSEAN</sequence>
<keyword evidence="9" id="KW-1185">Reference proteome</keyword>
<evidence type="ECO:0000256" key="4">
    <source>
        <dbReference type="ARBA" id="ARBA00022801"/>
    </source>
</evidence>
<evidence type="ECO:0000256" key="6">
    <source>
        <dbReference type="SAM" id="SignalP"/>
    </source>
</evidence>
<dbReference type="Pfam" id="PF00728">
    <property type="entry name" value="Glyco_hydro_20"/>
    <property type="match status" value="1"/>
</dbReference>
<dbReference type="InterPro" id="IPR025705">
    <property type="entry name" value="Beta_hexosaminidase_sua/sub"/>
</dbReference>
<reference evidence="8 9" key="1">
    <citation type="submission" date="2020-07" db="EMBL/GenBank/DDBJ databases">
        <title>Spirosoma foliorum sp. nov., isolated from the leaves on the Nejang mountain Korea, Republic of.</title>
        <authorList>
            <person name="Ho H."/>
            <person name="Lee Y.-J."/>
            <person name="Nurcahyanto D.-A."/>
            <person name="Kim S.-G."/>
        </authorList>
    </citation>
    <scope>NUCLEOTIDE SEQUENCE [LARGE SCALE GENOMIC DNA]</scope>
    <source>
        <strain evidence="8 9">PL0136</strain>
    </source>
</reference>
<name>A0A7G5GNR6_9BACT</name>
<dbReference type="InterPro" id="IPR015883">
    <property type="entry name" value="Glyco_hydro_20_cat"/>
</dbReference>
<dbReference type="AlphaFoldDB" id="A0A7G5GNR6"/>
<comment type="similarity">
    <text evidence="2">Belongs to the glycosyl hydrolase 20 family.</text>
</comment>
<keyword evidence="4 8" id="KW-0378">Hydrolase</keyword>
<organism evidence="8 9">
    <name type="scientific">Spirosoma foliorum</name>
    <dbReference type="NCBI Taxonomy" id="2710596"/>
    <lineage>
        <taxon>Bacteria</taxon>
        <taxon>Pseudomonadati</taxon>
        <taxon>Bacteroidota</taxon>
        <taxon>Cytophagia</taxon>
        <taxon>Cytophagales</taxon>
        <taxon>Cytophagaceae</taxon>
        <taxon>Spirosoma</taxon>
    </lineage>
</organism>
<evidence type="ECO:0000256" key="5">
    <source>
        <dbReference type="PIRSR" id="PIRSR625705-1"/>
    </source>
</evidence>
<gene>
    <name evidence="8" type="ORF">H3H32_21170</name>
</gene>
<evidence type="ECO:0000313" key="9">
    <source>
        <dbReference type="Proteomes" id="UP000515369"/>
    </source>
</evidence>
<dbReference type="EC" id="3.2.1.52" evidence="3"/>
<dbReference type="GO" id="GO:0005975">
    <property type="term" value="P:carbohydrate metabolic process"/>
    <property type="evidence" value="ECO:0007669"/>
    <property type="project" value="InterPro"/>
</dbReference>
<feature type="domain" description="Glycoside hydrolase family 20 catalytic" evidence="7">
    <location>
        <begin position="85"/>
        <end position="305"/>
    </location>
</feature>
<dbReference type="GO" id="GO:0016020">
    <property type="term" value="C:membrane"/>
    <property type="evidence" value="ECO:0007669"/>
    <property type="project" value="TreeGrafter"/>
</dbReference>
<comment type="catalytic activity">
    <reaction evidence="1">
        <text>Hydrolysis of terminal non-reducing N-acetyl-D-hexosamine residues in N-acetyl-beta-D-hexosaminides.</text>
        <dbReference type="EC" id="3.2.1.52"/>
    </reaction>
</comment>
<keyword evidence="6" id="KW-0732">Signal</keyword>
<evidence type="ECO:0000256" key="2">
    <source>
        <dbReference type="ARBA" id="ARBA00006285"/>
    </source>
</evidence>
<feature type="chain" id="PRO_5028954440" description="beta-N-acetylhexosaminidase" evidence="6">
    <location>
        <begin position="23"/>
        <end position="371"/>
    </location>
</feature>
<dbReference type="Proteomes" id="UP000515369">
    <property type="component" value="Chromosome"/>
</dbReference>
<accession>A0A7G5GNR6</accession>
<feature type="signal peptide" evidence="6">
    <location>
        <begin position="1"/>
        <end position="22"/>
    </location>
</feature>